<protein>
    <recommendedName>
        <fullName evidence="4">Anti-sigma factor</fullName>
    </recommendedName>
</protein>
<evidence type="ECO:0000256" key="1">
    <source>
        <dbReference type="SAM" id="Phobius"/>
    </source>
</evidence>
<name>A0ABW2KWW5_9PROT</name>
<keyword evidence="1" id="KW-1133">Transmembrane helix</keyword>
<feature type="transmembrane region" description="Helical" evidence="1">
    <location>
        <begin position="100"/>
        <end position="121"/>
    </location>
</feature>
<evidence type="ECO:0008006" key="4">
    <source>
        <dbReference type="Google" id="ProtNLM"/>
    </source>
</evidence>
<dbReference type="RefSeq" id="WP_377359997.1">
    <property type="nucleotide sequence ID" value="NZ_JBHTCM010000016.1"/>
</dbReference>
<gene>
    <name evidence="2" type="ORF">ACFQPS_14810</name>
</gene>
<organism evidence="2 3">
    <name type="scientific">Rhodocista pekingensis</name>
    <dbReference type="NCBI Taxonomy" id="201185"/>
    <lineage>
        <taxon>Bacteria</taxon>
        <taxon>Pseudomonadati</taxon>
        <taxon>Pseudomonadota</taxon>
        <taxon>Alphaproteobacteria</taxon>
        <taxon>Rhodospirillales</taxon>
        <taxon>Azospirillaceae</taxon>
        <taxon>Rhodocista</taxon>
    </lineage>
</organism>
<accession>A0ABW2KWW5</accession>
<comment type="caution">
    <text evidence="2">The sequence shown here is derived from an EMBL/GenBank/DDBJ whole genome shotgun (WGS) entry which is preliminary data.</text>
</comment>
<keyword evidence="3" id="KW-1185">Reference proteome</keyword>
<keyword evidence="1" id="KW-0812">Transmembrane</keyword>
<keyword evidence="1" id="KW-0472">Membrane</keyword>
<evidence type="ECO:0000313" key="3">
    <source>
        <dbReference type="Proteomes" id="UP001596456"/>
    </source>
</evidence>
<reference evidence="3" key="1">
    <citation type="journal article" date="2019" name="Int. J. Syst. Evol. Microbiol.">
        <title>The Global Catalogue of Microorganisms (GCM) 10K type strain sequencing project: providing services to taxonomists for standard genome sequencing and annotation.</title>
        <authorList>
            <consortium name="The Broad Institute Genomics Platform"/>
            <consortium name="The Broad Institute Genome Sequencing Center for Infectious Disease"/>
            <person name="Wu L."/>
            <person name="Ma J."/>
        </authorList>
    </citation>
    <scope>NUCLEOTIDE SEQUENCE [LARGE SCALE GENOMIC DNA]</scope>
    <source>
        <strain evidence="3">CGMCC 1.16275</strain>
    </source>
</reference>
<proteinExistence type="predicted"/>
<evidence type="ECO:0000313" key="2">
    <source>
        <dbReference type="EMBL" id="MFC7334437.1"/>
    </source>
</evidence>
<sequence length="133" mass="13649">MTGGAGGADSLQDDLNAWVDGALSPLAAARLGLRVAALPDMAARAAAYRAQIDGLHALYDPVLDEPIPEMLLARVRDARHRAQPVPAVLIPARAGAARRIGLLSAALAASVGTALLGMLVLHRLGTGMAVFVN</sequence>
<dbReference type="EMBL" id="JBHTCM010000016">
    <property type="protein sequence ID" value="MFC7334437.1"/>
    <property type="molecule type" value="Genomic_DNA"/>
</dbReference>
<dbReference type="Proteomes" id="UP001596456">
    <property type="component" value="Unassembled WGS sequence"/>
</dbReference>